<dbReference type="OrthoDB" id="9894375at2759"/>
<keyword evidence="3 9" id="KW-0812">Transmembrane</keyword>
<evidence type="ECO:0000256" key="4">
    <source>
        <dbReference type="ARBA" id="ARBA00022989"/>
    </source>
</evidence>
<dbReference type="InterPro" id="IPR000276">
    <property type="entry name" value="GPCR_Rhodpsn"/>
</dbReference>
<dbReference type="InterPro" id="IPR017452">
    <property type="entry name" value="GPCR_Rhodpsn_7TM"/>
</dbReference>
<keyword evidence="8" id="KW-0807">Transducer</keyword>
<evidence type="ECO:0000256" key="7">
    <source>
        <dbReference type="ARBA" id="ARBA00023170"/>
    </source>
</evidence>
<dbReference type="PRINTS" id="PR00237">
    <property type="entry name" value="GPCRRHODOPSN"/>
</dbReference>
<reference evidence="11 12" key="1">
    <citation type="submission" date="2015-05" db="EMBL/GenBank/DDBJ databases">
        <title>Evolution of Trichinella species and genotypes.</title>
        <authorList>
            <person name="Korhonen P.K."/>
            <person name="Edoardo P."/>
            <person name="Giuseppe L.R."/>
            <person name="Gasser R.B."/>
        </authorList>
    </citation>
    <scope>NUCLEOTIDE SEQUENCE [LARGE SCALE GENOMIC DNA]</scope>
    <source>
        <strain evidence="11">ISS10</strain>
    </source>
</reference>
<organism evidence="11 12">
    <name type="scientific">Trichinella nativa</name>
    <dbReference type="NCBI Taxonomy" id="6335"/>
    <lineage>
        <taxon>Eukaryota</taxon>
        <taxon>Metazoa</taxon>
        <taxon>Ecdysozoa</taxon>
        <taxon>Nematoda</taxon>
        <taxon>Enoplea</taxon>
        <taxon>Dorylaimia</taxon>
        <taxon>Trichinellida</taxon>
        <taxon>Trichinellidae</taxon>
        <taxon>Trichinella</taxon>
    </lineage>
</organism>
<dbReference type="GO" id="GO:0005886">
    <property type="term" value="C:plasma membrane"/>
    <property type="evidence" value="ECO:0007669"/>
    <property type="project" value="UniProtKB-SubCell"/>
</dbReference>
<proteinExistence type="predicted"/>
<feature type="transmembrane region" description="Helical" evidence="9">
    <location>
        <begin position="27"/>
        <end position="53"/>
    </location>
</feature>
<sequence>MSCNYLCYSNITEELEVLKWRQQAYSVAVPVFVAICILVMVANLCVLVTLRWLHTKLTPTLRLTVSLAISDVWTSTVVAVSMVFNSYLVVVMHVPVSTCVALTFEGIRMGGLLTGCFHLLALSVNHYLLIVKPFLYPKLLSSRRTIVVIVLLWLVPPTVMLTFFASLEGQGYRSEEGYCLNVAFFHRLEFRLVIFLLICLLLVIMSVLYLLIFCMLNRLEKRFSKTRRSDPCSQQQQLSKKRKVLTTSLIIWGTFLLGWVPSSVIFVLTCATCPYPYSKSSAISVVFATSVLANFCILIKSLINPVIYAVRIPEIRGVLLNWVHRGTGSDSKAPVVGEDARRITDRGDQRSLLESQMENQGSSRKNLLIESFSDSDSDVPDLELVPPNTAKMFKPARWMRDVLNNRPKNREINVIYENALLSSHMRICLFTLMAVVLIVLSVLTFYVISLHSEINAIKESLKGSPKLAAVDTQATDQPLLLGPRSFLPSNLTLNLAGISDTDNSELTTADKPMATVMNSYVERNTAVQDNVRYRKAFPSDTSFSAVSENTGTPLLEENLRKKATMSIKNVIFR</sequence>
<evidence type="ECO:0000256" key="6">
    <source>
        <dbReference type="ARBA" id="ARBA00023136"/>
    </source>
</evidence>
<keyword evidence="2" id="KW-1003">Cell membrane</keyword>
<keyword evidence="5" id="KW-0297">G-protein coupled receptor</keyword>
<evidence type="ECO:0000259" key="10">
    <source>
        <dbReference type="PROSITE" id="PS50262"/>
    </source>
</evidence>
<evidence type="ECO:0000313" key="12">
    <source>
        <dbReference type="Proteomes" id="UP000054721"/>
    </source>
</evidence>
<evidence type="ECO:0000256" key="5">
    <source>
        <dbReference type="ARBA" id="ARBA00023040"/>
    </source>
</evidence>
<feature type="transmembrane region" description="Helical" evidence="9">
    <location>
        <begin position="427"/>
        <end position="448"/>
    </location>
</feature>
<comment type="subcellular location">
    <subcellularLocation>
        <location evidence="1">Cell membrane</location>
        <topology evidence="1">Multi-pass membrane protein</topology>
    </subcellularLocation>
</comment>
<dbReference type="Pfam" id="PF00001">
    <property type="entry name" value="7tm_1"/>
    <property type="match status" value="1"/>
</dbReference>
<feature type="transmembrane region" description="Helical" evidence="9">
    <location>
        <begin position="249"/>
        <end position="277"/>
    </location>
</feature>
<dbReference type="PANTHER" id="PTHR24249:SF418">
    <property type="entry name" value="G-PROTEIN COUPLED RECEPTORS FAMILY 1 PROFILE DOMAIN-CONTAINING PROTEIN"/>
    <property type="match status" value="1"/>
</dbReference>
<dbReference type="Gene3D" id="1.20.1070.10">
    <property type="entry name" value="Rhodopsin 7-helix transmembrane proteins"/>
    <property type="match status" value="1"/>
</dbReference>
<dbReference type="CDD" id="cd00637">
    <property type="entry name" value="7tm_classA_rhodopsin-like"/>
    <property type="match status" value="1"/>
</dbReference>
<name>A0A0V1L6W2_9BILA</name>
<evidence type="ECO:0000256" key="8">
    <source>
        <dbReference type="ARBA" id="ARBA00023224"/>
    </source>
</evidence>
<evidence type="ECO:0000256" key="3">
    <source>
        <dbReference type="ARBA" id="ARBA00022692"/>
    </source>
</evidence>
<keyword evidence="6 9" id="KW-0472">Membrane</keyword>
<evidence type="ECO:0000256" key="1">
    <source>
        <dbReference type="ARBA" id="ARBA00004651"/>
    </source>
</evidence>
<dbReference type="STRING" id="6335.A0A0V1L6W2"/>
<evidence type="ECO:0000256" key="9">
    <source>
        <dbReference type="SAM" id="Phobius"/>
    </source>
</evidence>
<dbReference type="PROSITE" id="PS50262">
    <property type="entry name" value="G_PROTEIN_RECEP_F1_2"/>
    <property type="match status" value="1"/>
</dbReference>
<accession>A0A0V1L6W2</accession>
<feature type="transmembrane region" description="Helical" evidence="9">
    <location>
        <begin position="65"/>
        <end position="90"/>
    </location>
</feature>
<dbReference type="Proteomes" id="UP000054721">
    <property type="component" value="Unassembled WGS sequence"/>
</dbReference>
<protein>
    <submittedName>
        <fullName evidence="11">Melanopsin</fullName>
    </submittedName>
</protein>
<evidence type="ECO:0000256" key="2">
    <source>
        <dbReference type="ARBA" id="ARBA00022475"/>
    </source>
</evidence>
<feature type="transmembrane region" description="Helical" evidence="9">
    <location>
        <begin position="110"/>
        <end position="134"/>
    </location>
</feature>
<feature type="transmembrane region" description="Helical" evidence="9">
    <location>
        <begin position="192"/>
        <end position="216"/>
    </location>
</feature>
<keyword evidence="7" id="KW-0675">Receptor</keyword>
<evidence type="ECO:0000313" key="11">
    <source>
        <dbReference type="EMBL" id="KRZ55280.1"/>
    </source>
</evidence>
<dbReference type="PANTHER" id="PTHR24249">
    <property type="entry name" value="HISTAMINE RECEPTOR-RELATED G-PROTEIN COUPLED RECEPTOR"/>
    <property type="match status" value="1"/>
</dbReference>
<dbReference type="AlphaFoldDB" id="A0A0V1L6W2"/>
<dbReference type="EMBL" id="JYDW01000118">
    <property type="protein sequence ID" value="KRZ55280.1"/>
    <property type="molecule type" value="Genomic_DNA"/>
</dbReference>
<keyword evidence="4 9" id="KW-1133">Transmembrane helix</keyword>
<feature type="domain" description="G-protein coupled receptors family 1 profile" evidence="10">
    <location>
        <begin position="42"/>
        <end position="308"/>
    </location>
</feature>
<gene>
    <name evidence="11" type="ORF">T02_14700</name>
</gene>
<feature type="transmembrane region" description="Helical" evidence="9">
    <location>
        <begin position="283"/>
        <end position="303"/>
    </location>
</feature>
<dbReference type="GO" id="GO:0004930">
    <property type="term" value="F:G protein-coupled receptor activity"/>
    <property type="evidence" value="ECO:0007669"/>
    <property type="project" value="UniProtKB-KW"/>
</dbReference>
<keyword evidence="12" id="KW-1185">Reference proteome</keyword>
<feature type="transmembrane region" description="Helical" evidence="9">
    <location>
        <begin position="146"/>
        <end position="167"/>
    </location>
</feature>
<dbReference type="InterPro" id="IPR050569">
    <property type="entry name" value="TAAR"/>
</dbReference>
<dbReference type="SUPFAM" id="SSF81321">
    <property type="entry name" value="Family A G protein-coupled receptor-like"/>
    <property type="match status" value="1"/>
</dbReference>
<comment type="caution">
    <text evidence="11">The sequence shown here is derived from an EMBL/GenBank/DDBJ whole genome shotgun (WGS) entry which is preliminary data.</text>
</comment>